<dbReference type="InterPro" id="IPR036388">
    <property type="entry name" value="WH-like_DNA-bd_sf"/>
</dbReference>
<dbReference type="Gene3D" id="1.10.1740.10">
    <property type="match status" value="1"/>
</dbReference>
<accession>A0A9D2DD99</accession>
<dbReference type="SUPFAM" id="SSF88946">
    <property type="entry name" value="Sigma2 domain of RNA polymerase sigma factors"/>
    <property type="match status" value="1"/>
</dbReference>
<evidence type="ECO:0000256" key="5">
    <source>
        <dbReference type="ARBA" id="ARBA00023163"/>
    </source>
</evidence>
<comment type="caution">
    <text evidence="8">The sequence shown here is derived from an EMBL/GenBank/DDBJ whole genome shotgun (WGS) entry which is preliminary data.</text>
</comment>
<dbReference type="GO" id="GO:0016987">
    <property type="term" value="F:sigma factor activity"/>
    <property type="evidence" value="ECO:0007669"/>
    <property type="project" value="UniProtKB-KW"/>
</dbReference>
<keyword evidence="4" id="KW-0238">DNA-binding</keyword>
<comment type="similarity">
    <text evidence="1">Belongs to the sigma-70 factor family. ECF subfamily.</text>
</comment>
<dbReference type="InterPro" id="IPR007627">
    <property type="entry name" value="RNA_pol_sigma70_r2"/>
</dbReference>
<evidence type="ECO:0000256" key="3">
    <source>
        <dbReference type="ARBA" id="ARBA00023082"/>
    </source>
</evidence>
<sequence length="189" mass="21986">MENGEERLSDAELFIRHAGERTDSALGVLYGRYLPMIYGVCLRYLRNEEDAADAVMAIFEEMVTRIGGAEVREFRPWIYTVTKNYCLQQLRRTQREVPFDMADRLAEEGEVTQWLDEKRDGDRLAQLEACMEKLPEKQRVCIEEFFWNGKSYADIAAETRYPLASVKSFLQNGKRNLKLCVEKNGHETD</sequence>
<evidence type="ECO:0000259" key="6">
    <source>
        <dbReference type="Pfam" id="PF04542"/>
    </source>
</evidence>
<dbReference type="InterPro" id="IPR014284">
    <property type="entry name" value="RNA_pol_sigma-70_dom"/>
</dbReference>
<evidence type="ECO:0000256" key="4">
    <source>
        <dbReference type="ARBA" id="ARBA00023125"/>
    </source>
</evidence>
<dbReference type="GO" id="GO:0006352">
    <property type="term" value="P:DNA-templated transcription initiation"/>
    <property type="evidence" value="ECO:0007669"/>
    <property type="project" value="InterPro"/>
</dbReference>
<evidence type="ECO:0000313" key="9">
    <source>
        <dbReference type="Proteomes" id="UP000824014"/>
    </source>
</evidence>
<dbReference type="InterPro" id="IPR013249">
    <property type="entry name" value="RNA_pol_sigma70_r4_t2"/>
</dbReference>
<evidence type="ECO:0000259" key="7">
    <source>
        <dbReference type="Pfam" id="PF08281"/>
    </source>
</evidence>
<dbReference type="InterPro" id="IPR013325">
    <property type="entry name" value="RNA_pol_sigma_r2"/>
</dbReference>
<dbReference type="PANTHER" id="PTHR43133:SF8">
    <property type="entry name" value="RNA POLYMERASE SIGMA FACTOR HI_1459-RELATED"/>
    <property type="match status" value="1"/>
</dbReference>
<dbReference type="GO" id="GO:0003677">
    <property type="term" value="F:DNA binding"/>
    <property type="evidence" value="ECO:0007669"/>
    <property type="project" value="UniProtKB-KW"/>
</dbReference>
<dbReference type="SUPFAM" id="SSF88659">
    <property type="entry name" value="Sigma3 and sigma4 domains of RNA polymerase sigma factors"/>
    <property type="match status" value="1"/>
</dbReference>
<dbReference type="Pfam" id="PF04542">
    <property type="entry name" value="Sigma70_r2"/>
    <property type="match status" value="1"/>
</dbReference>
<evidence type="ECO:0000256" key="1">
    <source>
        <dbReference type="ARBA" id="ARBA00010641"/>
    </source>
</evidence>
<dbReference type="EMBL" id="DXCC01000007">
    <property type="protein sequence ID" value="HIZ14828.1"/>
    <property type="molecule type" value="Genomic_DNA"/>
</dbReference>
<reference evidence="8" key="1">
    <citation type="journal article" date="2021" name="PeerJ">
        <title>Extensive microbial diversity within the chicken gut microbiome revealed by metagenomics and culture.</title>
        <authorList>
            <person name="Gilroy R."/>
            <person name="Ravi A."/>
            <person name="Getino M."/>
            <person name="Pursley I."/>
            <person name="Horton D.L."/>
            <person name="Alikhan N.F."/>
            <person name="Baker D."/>
            <person name="Gharbi K."/>
            <person name="Hall N."/>
            <person name="Watson M."/>
            <person name="Adriaenssens E.M."/>
            <person name="Foster-Nyarko E."/>
            <person name="Jarju S."/>
            <person name="Secka A."/>
            <person name="Antonio M."/>
            <person name="Oren A."/>
            <person name="Chaudhuri R.R."/>
            <person name="La Ragione R."/>
            <person name="Hildebrand F."/>
            <person name="Pallen M.J."/>
        </authorList>
    </citation>
    <scope>NUCLEOTIDE SEQUENCE</scope>
    <source>
        <strain evidence="8">ChiHjej11B10-19426</strain>
    </source>
</reference>
<proteinExistence type="inferred from homology"/>
<dbReference type="PANTHER" id="PTHR43133">
    <property type="entry name" value="RNA POLYMERASE ECF-TYPE SIGMA FACTO"/>
    <property type="match status" value="1"/>
</dbReference>
<keyword evidence="3" id="KW-0731">Sigma factor</keyword>
<feature type="domain" description="RNA polymerase sigma-70 region 2" evidence="6">
    <location>
        <begin position="29"/>
        <end position="95"/>
    </location>
</feature>
<protein>
    <submittedName>
        <fullName evidence="8">Sigma-70 family RNA polymerase sigma factor</fullName>
    </submittedName>
</protein>
<dbReference type="Pfam" id="PF08281">
    <property type="entry name" value="Sigma70_r4_2"/>
    <property type="match status" value="1"/>
</dbReference>
<dbReference type="Gene3D" id="1.10.10.10">
    <property type="entry name" value="Winged helix-like DNA-binding domain superfamily/Winged helix DNA-binding domain"/>
    <property type="match status" value="1"/>
</dbReference>
<gene>
    <name evidence="8" type="ORF">H9816_02790</name>
</gene>
<dbReference type="NCBIfam" id="TIGR02937">
    <property type="entry name" value="sigma70-ECF"/>
    <property type="match status" value="1"/>
</dbReference>
<dbReference type="Proteomes" id="UP000824014">
    <property type="component" value="Unassembled WGS sequence"/>
</dbReference>
<reference evidence="8" key="2">
    <citation type="submission" date="2021-04" db="EMBL/GenBank/DDBJ databases">
        <authorList>
            <person name="Gilroy R."/>
        </authorList>
    </citation>
    <scope>NUCLEOTIDE SEQUENCE</scope>
    <source>
        <strain evidence="8">ChiHjej11B10-19426</strain>
    </source>
</reference>
<evidence type="ECO:0000313" key="8">
    <source>
        <dbReference type="EMBL" id="HIZ14828.1"/>
    </source>
</evidence>
<dbReference type="InterPro" id="IPR013324">
    <property type="entry name" value="RNA_pol_sigma_r3/r4-like"/>
</dbReference>
<name>A0A9D2DD99_9BACT</name>
<feature type="domain" description="RNA polymerase sigma factor 70 region 4 type 2" evidence="7">
    <location>
        <begin position="125"/>
        <end position="177"/>
    </location>
</feature>
<dbReference type="AlphaFoldDB" id="A0A9D2DD99"/>
<evidence type="ECO:0000256" key="2">
    <source>
        <dbReference type="ARBA" id="ARBA00023015"/>
    </source>
</evidence>
<organism evidence="8 9">
    <name type="scientific">Candidatus Tidjanibacter faecipullorum</name>
    <dbReference type="NCBI Taxonomy" id="2838766"/>
    <lineage>
        <taxon>Bacteria</taxon>
        <taxon>Pseudomonadati</taxon>
        <taxon>Bacteroidota</taxon>
        <taxon>Bacteroidia</taxon>
        <taxon>Bacteroidales</taxon>
        <taxon>Rikenellaceae</taxon>
        <taxon>Tidjanibacter</taxon>
    </lineage>
</organism>
<dbReference type="InterPro" id="IPR039425">
    <property type="entry name" value="RNA_pol_sigma-70-like"/>
</dbReference>
<keyword evidence="2" id="KW-0805">Transcription regulation</keyword>
<keyword evidence="5" id="KW-0804">Transcription</keyword>